<feature type="region of interest" description="Disordered" evidence="14">
    <location>
        <begin position="266"/>
        <end position="291"/>
    </location>
</feature>
<reference evidence="18" key="1">
    <citation type="submission" date="2022-11" db="UniProtKB">
        <authorList>
            <consortium name="WormBaseParasite"/>
        </authorList>
    </citation>
    <scope>IDENTIFICATION</scope>
</reference>
<keyword evidence="8" id="KW-0865">Zymogen</keyword>
<dbReference type="Proteomes" id="UP000887581">
    <property type="component" value="Unplaced"/>
</dbReference>
<keyword evidence="10" id="KW-0325">Glycoprotein</keyword>
<dbReference type="InterPro" id="IPR006026">
    <property type="entry name" value="Peptidase_Metallo"/>
</dbReference>
<proteinExistence type="predicted"/>
<evidence type="ECO:0000256" key="11">
    <source>
        <dbReference type="PROSITE-ProRule" id="PRU01005"/>
    </source>
</evidence>
<evidence type="ECO:0000259" key="16">
    <source>
        <dbReference type="PROSITE" id="PS51864"/>
    </source>
</evidence>
<dbReference type="EC" id="3.4.24.-" evidence="13"/>
<evidence type="ECO:0000256" key="5">
    <source>
        <dbReference type="ARBA" id="ARBA00022801"/>
    </source>
</evidence>
<evidence type="ECO:0000256" key="14">
    <source>
        <dbReference type="SAM" id="MobiDB-lite"/>
    </source>
</evidence>
<dbReference type="InterPro" id="IPR001506">
    <property type="entry name" value="Peptidase_M12A"/>
</dbReference>
<dbReference type="InterPro" id="IPR034035">
    <property type="entry name" value="Astacin-like_dom"/>
</dbReference>
<dbReference type="SUPFAM" id="SSF55486">
    <property type="entry name" value="Metalloproteases ('zincins'), catalytic domain"/>
    <property type="match status" value="1"/>
</dbReference>
<dbReference type="WBParaSite" id="sdigi.contig45.g2812.t1">
    <property type="protein sequence ID" value="sdigi.contig45.g2812.t1"/>
    <property type="gene ID" value="sdigi.contig45.g2812"/>
</dbReference>
<dbReference type="FunFam" id="3.40.390.10:FF:000015">
    <property type="entry name" value="Meprin A subunit"/>
    <property type="match status" value="1"/>
</dbReference>
<evidence type="ECO:0000256" key="13">
    <source>
        <dbReference type="RuleBase" id="RU361183"/>
    </source>
</evidence>
<dbReference type="InterPro" id="IPR024079">
    <property type="entry name" value="MetalloPept_cat_dom_sf"/>
</dbReference>
<feature type="binding site" evidence="12">
    <location>
        <position position="164"/>
    </location>
    <ligand>
        <name>Zn(2+)</name>
        <dbReference type="ChEBI" id="CHEBI:29105"/>
        <note>catalytic</note>
    </ligand>
</feature>
<comment type="cofactor">
    <cofactor evidence="12 13">
        <name>Zn(2+)</name>
        <dbReference type="ChEBI" id="CHEBI:29105"/>
    </cofactor>
    <text evidence="12 13">Binds 1 zinc ion per subunit.</text>
</comment>
<keyword evidence="17" id="KW-1185">Reference proteome</keyword>
<feature type="binding site" evidence="12">
    <location>
        <position position="160"/>
    </location>
    <ligand>
        <name>Zn(2+)</name>
        <dbReference type="ChEBI" id="CHEBI:29105"/>
        <note>catalytic</note>
    </ligand>
</feature>
<feature type="domain" description="ShKT" evidence="15">
    <location>
        <begin position="382"/>
        <end position="416"/>
    </location>
</feature>
<keyword evidence="5 12" id="KW-0378">Hydrolase</keyword>
<evidence type="ECO:0000313" key="17">
    <source>
        <dbReference type="Proteomes" id="UP000887581"/>
    </source>
</evidence>
<evidence type="ECO:0000256" key="9">
    <source>
        <dbReference type="ARBA" id="ARBA00023157"/>
    </source>
</evidence>
<dbReference type="AlphaFoldDB" id="A0A915PYE1"/>
<dbReference type="Pfam" id="PF01549">
    <property type="entry name" value="ShK"/>
    <property type="match status" value="1"/>
</dbReference>
<feature type="active site" evidence="12">
    <location>
        <position position="161"/>
    </location>
</feature>
<evidence type="ECO:0000256" key="2">
    <source>
        <dbReference type="ARBA" id="ARBA00022670"/>
    </source>
</evidence>
<evidence type="ECO:0000256" key="8">
    <source>
        <dbReference type="ARBA" id="ARBA00023145"/>
    </source>
</evidence>
<evidence type="ECO:0000256" key="4">
    <source>
        <dbReference type="ARBA" id="ARBA00022729"/>
    </source>
</evidence>
<sequence length="416" mass="47087">MDDGVSELISSSDGKSDGSSEVMYREDLFEGDIVLISNSAAVVNHTVMKNLKTAGSVVAELQMITIQHNAVRQKTLLWPDGRVPYAISPSYANISKLIIMEAMEEYQRWTCVRFVPKEQLDFDYIYIVPHDGCYSMVGNNGGMQVVSLGDGCLKKGIVIHELMHVIGFFHEQNRADRDLYVSIRWENVKTALFDQFEKYSPTIIDHLGAPYDYNSVMHYATTAFSRNGRPTIIPKSKRKDIEIGQRRGFSHIDIWKINRLYNCTKRTSTPGNKENEKESEEMESTVTTEGQFSTTIRNLTVAPTSTSRNTTTNIAVTLNNKNSANSQEFRIKLNLSALSTLPSTSLSTYSNSSLTPFGMLTPTEVIMPTTSGNLTRQKMRYCTDRHPHCQLLRSRDFCAFYLRFVQDYCARTCNKC</sequence>
<feature type="binding site" evidence="12">
    <location>
        <position position="170"/>
    </location>
    <ligand>
        <name>Zn(2+)</name>
        <dbReference type="ChEBI" id="CHEBI:29105"/>
        <note>catalytic</note>
    </ligand>
</feature>
<protein>
    <recommendedName>
        <fullName evidence="13">Metalloendopeptidase</fullName>
        <ecNumber evidence="13">3.4.24.-</ecNumber>
    </recommendedName>
</protein>
<dbReference type="CDD" id="cd04280">
    <property type="entry name" value="ZnMc_astacin_like"/>
    <property type="match status" value="1"/>
</dbReference>
<dbReference type="GO" id="GO:0008270">
    <property type="term" value="F:zinc ion binding"/>
    <property type="evidence" value="ECO:0007669"/>
    <property type="project" value="UniProtKB-UniRule"/>
</dbReference>
<dbReference type="GO" id="GO:0006508">
    <property type="term" value="P:proteolysis"/>
    <property type="evidence" value="ECO:0007669"/>
    <property type="project" value="UniProtKB-KW"/>
</dbReference>
<dbReference type="PROSITE" id="PS51864">
    <property type="entry name" value="ASTACIN"/>
    <property type="match status" value="1"/>
</dbReference>
<keyword evidence="4" id="KW-0732">Signal</keyword>
<dbReference type="Gene3D" id="3.40.390.10">
    <property type="entry name" value="Collagenase (Catalytic Domain)"/>
    <property type="match status" value="1"/>
</dbReference>
<dbReference type="InterPro" id="IPR003582">
    <property type="entry name" value="ShKT_dom"/>
</dbReference>
<accession>A0A915PYE1</accession>
<dbReference type="Pfam" id="PF01400">
    <property type="entry name" value="Astacin"/>
    <property type="match status" value="1"/>
</dbReference>
<evidence type="ECO:0000256" key="1">
    <source>
        <dbReference type="ARBA" id="ARBA00002657"/>
    </source>
</evidence>
<comment type="caution">
    <text evidence="11">Lacks conserved residue(s) required for the propagation of feature annotation.</text>
</comment>
<dbReference type="PANTHER" id="PTHR10127">
    <property type="entry name" value="DISCOIDIN, CUB, EGF, LAMININ , AND ZINC METALLOPROTEASE DOMAIN CONTAINING"/>
    <property type="match status" value="1"/>
</dbReference>
<feature type="domain" description="Peptidase M12A" evidence="16">
    <location>
        <begin position="69"/>
        <end position="264"/>
    </location>
</feature>
<comment type="function">
    <text evidence="1">Metalloprotease.</text>
</comment>
<evidence type="ECO:0000256" key="6">
    <source>
        <dbReference type="ARBA" id="ARBA00022833"/>
    </source>
</evidence>
<dbReference type="PANTHER" id="PTHR10127:SF890">
    <property type="entry name" value="ZINC METALLOPROTEINASE NAS-13"/>
    <property type="match status" value="1"/>
</dbReference>
<evidence type="ECO:0000259" key="15">
    <source>
        <dbReference type="PROSITE" id="PS51670"/>
    </source>
</evidence>
<feature type="disulfide bond" evidence="11">
    <location>
        <begin position="382"/>
        <end position="416"/>
    </location>
</feature>
<dbReference type="SMART" id="SM00235">
    <property type="entry name" value="ZnMc"/>
    <property type="match status" value="1"/>
</dbReference>
<keyword evidence="9 11" id="KW-1015">Disulfide bond</keyword>
<name>A0A915PYE1_9BILA</name>
<dbReference type="PRINTS" id="PR00480">
    <property type="entry name" value="ASTACIN"/>
</dbReference>
<evidence type="ECO:0000256" key="12">
    <source>
        <dbReference type="PROSITE-ProRule" id="PRU01211"/>
    </source>
</evidence>
<evidence type="ECO:0000313" key="18">
    <source>
        <dbReference type="WBParaSite" id="sdigi.contig45.g2812.t1"/>
    </source>
</evidence>
<dbReference type="GO" id="GO:0004222">
    <property type="term" value="F:metalloendopeptidase activity"/>
    <property type="evidence" value="ECO:0007669"/>
    <property type="project" value="UniProtKB-UniRule"/>
</dbReference>
<keyword evidence="7 12" id="KW-0482">Metalloprotease</keyword>
<evidence type="ECO:0000256" key="7">
    <source>
        <dbReference type="ARBA" id="ARBA00023049"/>
    </source>
</evidence>
<evidence type="ECO:0000256" key="3">
    <source>
        <dbReference type="ARBA" id="ARBA00022723"/>
    </source>
</evidence>
<keyword evidence="2 12" id="KW-0645">Protease</keyword>
<evidence type="ECO:0000256" key="10">
    <source>
        <dbReference type="ARBA" id="ARBA00023180"/>
    </source>
</evidence>
<dbReference type="PROSITE" id="PS51670">
    <property type="entry name" value="SHKT"/>
    <property type="match status" value="1"/>
</dbReference>
<keyword evidence="3 12" id="KW-0479">Metal-binding</keyword>
<organism evidence="17 18">
    <name type="scientific">Setaria digitata</name>
    <dbReference type="NCBI Taxonomy" id="48799"/>
    <lineage>
        <taxon>Eukaryota</taxon>
        <taxon>Metazoa</taxon>
        <taxon>Ecdysozoa</taxon>
        <taxon>Nematoda</taxon>
        <taxon>Chromadorea</taxon>
        <taxon>Rhabditida</taxon>
        <taxon>Spirurina</taxon>
        <taxon>Spiruromorpha</taxon>
        <taxon>Filarioidea</taxon>
        <taxon>Setariidae</taxon>
        <taxon>Setaria</taxon>
    </lineage>
</organism>
<keyword evidence="6 12" id="KW-0862">Zinc</keyword>